<organism evidence="2 3">
    <name type="scientific">Streptococcus pacificus</name>
    <dbReference type="NCBI Taxonomy" id="2740577"/>
    <lineage>
        <taxon>Bacteria</taxon>
        <taxon>Bacillati</taxon>
        <taxon>Bacillota</taxon>
        <taxon>Bacilli</taxon>
        <taxon>Lactobacillales</taxon>
        <taxon>Streptococcaceae</taxon>
        <taxon>Streptococcus</taxon>
    </lineage>
</organism>
<accession>A0ABS0ZH09</accession>
<evidence type="ECO:0000313" key="3">
    <source>
        <dbReference type="Proteomes" id="UP000653045"/>
    </source>
</evidence>
<dbReference type="InterPro" id="IPR007793">
    <property type="entry name" value="DivIVA_fam"/>
</dbReference>
<comment type="caution">
    <text evidence="2">The sequence shown here is derived from an EMBL/GenBank/DDBJ whole genome shotgun (WGS) entry which is preliminary data.</text>
</comment>
<dbReference type="Pfam" id="PF05103">
    <property type="entry name" value="DivIVA"/>
    <property type="match status" value="1"/>
</dbReference>
<dbReference type="EMBL" id="JAENBO010000001">
    <property type="protein sequence ID" value="MBJ8325284.1"/>
    <property type="molecule type" value="Genomic_DNA"/>
</dbReference>
<gene>
    <name evidence="2" type="ORF">JHK62_01145</name>
</gene>
<dbReference type="RefSeq" id="WP_199574845.1">
    <property type="nucleotide sequence ID" value="NZ_JAENBO010000001.1"/>
</dbReference>
<proteinExistence type="predicted"/>
<name>A0ABS0ZH09_9STRE</name>
<feature type="coiled-coil region" evidence="1">
    <location>
        <begin position="12"/>
        <end position="70"/>
    </location>
</feature>
<evidence type="ECO:0000256" key="1">
    <source>
        <dbReference type="SAM" id="Coils"/>
    </source>
</evidence>
<evidence type="ECO:0000313" key="2">
    <source>
        <dbReference type="EMBL" id="MBJ8325284.1"/>
    </source>
</evidence>
<keyword evidence="3" id="KW-1185">Reference proteome</keyword>
<keyword evidence="1" id="KW-0175">Coiled coil</keyword>
<dbReference type="Proteomes" id="UP000653045">
    <property type="component" value="Unassembled WGS sequence"/>
</dbReference>
<protein>
    <submittedName>
        <fullName evidence="2">DivIVA domain-containing protein</fullName>
    </submittedName>
</protein>
<sequence>MFFKKQLFGYNKADVDQIINKLTEDNQRLKNMIVDQEKNINELSDALSQMKEKENDIQKSLMDAKNIAEEIINEAEVYASNKKEEAKKNSSRIFNNFEKNFNEIVAIKREIVDLELKMKEEIREKVNFYLNQLDDIDVFGEQLDAKFIQIEDRFEQIKLELPDDKEYQKEAEVEEIPVYTFHTD</sequence>
<reference evidence="2 3" key="1">
    <citation type="journal article" date="2021" name="Int. J. Syst. Evol. Microbiol.">
        <title>Streptococcus vicugnae sp. nov., isolated from faeces of alpacas (Vicugna pacos) and cattle (Bos taurus), Streptococcus zalophi sp. nov., and Streptococcus pacificus sp. nov., isolated from respiratory tract of California sea lions (Zalophus californianus).</title>
        <authorList>
            <person name="Volokhov D.V."/>
            <person name="Zagorodnyaya T.A."/>
            <person name="Shen Z."/>
            <person name="Blom J."/>
            <person name="Furtak V.A."/>
            <person name="Eisenberg T."/>
            <person name="Fan P."/>
            <person name="Jeong K.C."/>
            <person name="Gao Y."/>
            <person name="Zhang S."/>
            <person name="Amselle M."/>
        </authorList>
    </citation>
    <scope>NUCLEOTIDE SEQUENCE [LARGE SCALE GENOMIC DNA]</scope>
    <source>
        <strain evidence="2 3">CSL7591</strain>
    </source>
</reference>